<name>A0A9X3I8L3_9SPHI</name>
<comment type="caution">
    <text evidence="2">The sequence shown here is derived from an EMBL/GenBank/DDBJ whole genome shotgun (WGS) entry which is preliminary data.</text>
</comment>
<accession>A0A9X3I8L3</accession>
<dbReference type="InterPro" id="IPR021314">
    <property type="entry name" value="DUF2911"/>
</dbReference>
<feature type="chain" id="PRO_5040839209" evidence="1">
    <location>
        <begin position="19"/>
        <end position="187"/>
    </location>
</feature>
<sequence length="187" mass="21049">MKNIFIVVFALLCFSVKAQEMSSSEVKFPVADPSPADIVYFPLNAPKAKDATKPVIKIVYSRPQRKGREIFGVLEQYGKVWRFGANENTEVRFFKKVSIGGKKIKAGTYSLFAIPNKDVWTIIVNKQTDKWGAFSYDQTMDVARVNVPVKALLKPLEYFSLTFTAKEGGANLIIGWDKTQIELPISF</sequence>
<gene>
    <name evidence="2" type="ORF">OQZ29_06415</name>
</gene>
<proteinExistence type="predicted"/>
<dbReference type="Proteomes" id="UP001142592">
    <property type="component" value="Unassembled WGS sequence"/>
</dbReference>
<keyword evidence="3" id="KW-1185">Reference proteome</keyword>
<feature type="signal peptide" evidence="1">
    <location>
        <begin position="1"/>
        <end position="18"/>
    </location>
</feature>
<evidence type="ECO:0000313" key="3">
    <source>
        <dbReference type="Proteomes" id="UP001142592"/>
    </source>
</evidence>
<dbReference type="EMBL" id="JAPJUH010000002">
    <property type="protein sequence ID" value="MCX3264370.1"/>
    <property type="molecule type" value="Genomic_DNA"/>
</dbReference>
<organism evidence="2 3">
    <name type="scientific">Pedobacter agri</name>
    <dbReference type="NCBI Taxonomy" id="454586"/>
    <lineage>
        <taxon>Bacteria</taxon>
        <taxon>Pseudomonadati</taxon>
        <taxon>Bacteroidota</taxon>
        <taxon>Sphingobacteriia</taxon>
        <taxon>Sphingobacteriales</taxon>
        <taxon>Sphingobacteriaceae</taxon>
        <taxon>Pedobacter</taxon>
    </lineage>
</organism>
<dbReference type="Pfam" id="PF11138">
    <property type="entry name" value="DUF2911"/>
    <property type="match status" value="1"/>
</dbReference>
<dbReference type="RefSeq" id="WP_010599343.1">
    <property type="nucleotide sequence ID" value="NZ_JAPJUH010000002.1"/>
</dbReference>
<dbReference type="AlphaFoldDB" id="A0A9X3I8L3"/>
<evidence type="ECO:0000313" key="2">
    <source>
        <dbReference type="EMBL" id="MCX3264370.1"/>
    </source>
</evidence>
<protein>
    <submittedName>
        <fullName evidence="2">DUF2911 domain-containing protein</fullName>
    </submittedName>
</protein>
<reference evidence="2" key="1">
    <citation type="submission" date="2022-11" db="EMBL/GenBank/DDBJ databases">
        <authorList>
            <person name="Graham C."/>
            <person name="Newman J.D."/>
        </authorList>
    </citation>
    <scope>NUCLEOTIDE SEQUENCE</scope>
    <source>
        <strain evidence="2">DSM 19486</strain>
    </source>
</reference>
<keyword evidence="1" id="KW-0732">Signal</keyword>
<evidence type="ECO:0000256" key="1">
    <source>
        <dbReference type="SAM" id="SignalP"/>
    </source>
</evidence>